<dbReference type="PROSITE" id="PS51078">
    <property type="entry name" value="ICLR_ED"/>
    <property type="match status" value="1"/>
</dbReference>
<reference evidence="8 9" key="1">
    <citation type="submission" date="2020-08" db="EMBL/GenBank/DDBJ databases">
        <title>Genomic Encyclopedia of Type Strains, Phase IV (KMG-IV): sequencing the most valuable type-strain genomes for metagenomic binning, comparative biology and taxonomic classification.</title>
        <authorList>
            <person name="Goeker M."/>
        </authorList>
    </citation>
    <scope>NUCLEOTIDE SEQUENCE [LARGE SCALE GENOMIC DNA]</scope>
    <source>
        <strain evidence="8 9">DSM 5391</strain>
    </source>
</reference>
<evidence type="ECO:0000256" key="3">
    <source>
        <dbReference type="ARBA" id="ARBA00023163"/>
    </source>
</evidence>
<dbReference type="SUPFAM" id="SSF55781">
    <property type="entry name" value="GAF domain-like"/>
    <property type="match status" value="1"/>
</dbReference>
<dbReference type="RefSeq" id="WP_184523195.1">
    <property type="nucleotide sequence ID" value="NZ_JACHGK010000002.1"/>
</dbReference>
<dbReference type="PANTHER" id="PTHR30136">
    <property type="entry name" value="HELIX-TURN-HELIX TRANSCRIPTIONAL REGULATOR, ICLR FAMILY"/>
    <property type="match status" value="1"/>
</dbReference>
<evidence type="ECO:0000259" key="7">
    <source>
        <dbReference type="PROSITE" id="PS51078"/>
    </source>
</evidence>
<dbReference type="GO" id="GO:0003677">
    <property type="term" value="F:DNA binding"/>
    <property type="evidence" value="ECO:0007669"/>
    <property type="project" value="UniProtKB-KW"/>
</dbReference>
<dbReference type="Gene3D" id="1.10.10.10">
    <property type="entry name" value="Winged helix-like DNA-binding domain superfamily/Winged helix DNA-binding domain"/>
    <property type="match status" value="1"/>
</dbReference>
<dbReference type="GO" id="GO:0003700">
    <property type="term" value="F:DNA-binding transcription factor activity"/>
    <property type="evidence" value="ECO:0007669"/>
    <property type="project" value="TreeGrafter"/>
</dbReference>
<evidence type="ECO:0000256" key="5">
    <source>
        <dbReference type="ARBA" id="ARBA00070406"/>
    </source>
</evidence>
<comment type="caution">
    <text evidence="8">The sequence shown here is derived from an EMBL/GenBank/DDBJ whole genome shotgun (WGS) entry which is preliminary data.</text>
</comment>
<organism evidence="8 9">
    <name type="scientific">Bacillus benzoevorans</name>
    <dbReference type="NCBI Taxonomy" id="1456"/>
    <lineage>
        <taxon>Bacteria</taxon>
        <taxon>Bacillati</taxon>
        <taxon>Bacillota</taxon>
        <taxon>Bacilli</taxon>
        <taxon>Bacillales</taxon>
        <taxon>Bacillaceae</taxon>
        <taxon>Bacillus</taxon>
    </lineage>
</organism>
<keyword evidence="3" id="KW-0804">Transcription</keyword>
<dbReference type="PROSITE" id="PS51077">
    <property type="entry name" value="HTH_ICLR"/>
    <property type="match status" value="1"/>
</dbReference>
<feature type="domain" description="IclR-ED" evidence="7">
    <location>
        <begin position="72"/>
        <end position="254"/>
    </location>
</feature>
<dbReference type="EMBL" id="JACHGK010000002">
    <property type="protein sequence ID" value="MBB6444274.1"/>
    <property type="molecule type" value="Genomic_DNA"/>
</dbReference>
<evidence type="ECO:0000256" key="2">
    <source>
        <dbReference type="ARBA" id="ARBA00023125"/>
    </source>
</evidence>
<evidence type="ECO:0000256" key="4">
    <source>
        <dbReference type="ARBA" id="ARBA00058938"/>
    </source>
</evidence>
<name>A0A7X0HP05_9BACI</name>
<dbReference type="InterPro" id="IPR050707">
    <property type="entry name" value="HTH_MetabolicPath_Reg"/>
</dbReference>
<dbReference type="Pfam" id="PF01614">
    <property type="entry name" value="IclR_C"/>
    <property type="match status" value="1"/>
</dbReference>
<keyword evidence="2 8" id="KW-0238">DNA-binding</keyword>
<dbReference type="InterPro" id="IPR036388">
    <property type="entry name" value="WH-like_DNA-bd_sf"/>
</dbReference>
<comment type="function">
    <text evidence="4">May be an activator protein for the gylABX operon.</text>
</comment>
<evidence type="ECO:0000259" key="6">
    <source>
        <dbReference type="PROSITE" id="PS51077"/>
    </source>
</evidence>
<dbReference type="Gene3D" id="3.30.450.40">
    <property type="match status" value="1"/>
</dbReference>
<dbReference type="GO" id="GO:0045892">
    <property type="term" value="P:negative regulation of DNA-templated transcription"/>
    <property type="evidence" value="ECO:0007669"/>
    <property type="project" value="TreeGrafter"/>
</dbReference>
<evidence type="ECO:0000256" key="1">
    <source>
        <dbReference type="ARBA" id="ARBA00023015"/>
    </source>
</evidence>
<evidence type="ECO:0000313" key="9">
    <source>
        <dbReference type="Proteomes" id="UP000531594"/>
    </source>
</evidence>
<dbReference type="Proteomes" id="UP000531594">
    <property type="component" value="Unassembled WGS sequence"/>
</dbReference>
<dbReference type="InterPro" id="IPR029016">
    <property type="entry name" value="GAF-like_dom_sf"/>
</dbReference>
<sequence>MEKEQDHLLSSVKNTLKILRSFKMDQPQKGVRELAAELGMGKSSVHRILATLASEGFVRKNEESNKYELGASLLELSSIVLNNIDLHNEAYPFIKKLAEKCNETAHLAVLENLEVMYLCKVEAEQSEKISSYSGLHNHPHCTSSGKLLLAYSDTTVMEAILERGLRKFTPNTITDPVQFRKELAGIYERKYAVSHDELTVGISSVSAPIKDYTGKVIAAINFVGPSQRFTSQRVQYLANELLLTGKIISERLGY</sequence>
<dbReference type="SUPFAM" id="SSF46785">
    <property type="entry name" value="Winged helix' DNA-binding domain"/>
    <property type="match status" value="1"/>
</dbReference>
<feature type="domain" description="HTH iclR-type" evidence="6">
    <location>
        <begin position="9"/>
        <end position="71"/>
    </location>
</feature>
<dbReference type="InterPro" id="IPR036390">
    <property type="entry name" value="WH_DNA-bd_sf"/>
</dbReference>
<keyword evidence="1" id="KW-0805">Transcription regulation</keyword>
<dbReference type="InterPro" id="IPR014757">
    <property type="entry name" value="Tscrpt_reg_IclR_C"/>
</dbReference>
<accession>A0A7X0HP05</accession>
<keyword evidence="9" id="KW-1185">Reference proteome</keyword>
<dbReference type="InterPro" id="IPR005471">
    <property type="entry name" value="Tscrpt_reg_IclR_N"/>
</dbReference>
<dbReference type="SMART" id="SM00346">
    <property type="entry name" value="HTH_ICLR"/>
    <property type="match status" value="1"/>
</dbReference>
<dbReference type="FunFam" id="1.10.10.10:FF:000056">
    <property type="entry name" value="IclR family transcriptional regulator"/>
    <property type="match status" value="1"/>
</dbReference>
<evidence type="ECO:0000313" key="8">
    <source>
        <dbReference type="EMBL" id="MBB6444274.1"/>
    </source>
</evidence>
<dbReference type="AlphaFoldDB" id="A0A7X0HP05"/>
<dbReference type="Pfam" id="PF09339">
    <property type="entry name" value="HTH_IclR"/>
    <property type="match status" value="1"/>
</dbReference>
<gene>
    <name evidence="8" type="ORF">HNR53_000882</name>
</gene>
<protein>
    <recommendedName>
        <fullName evidence="5">Glycerol operon regulatory protein</fullName>
    </recommendedName>
</protein>
<proteinExistence type="predicted"/>
<dbReference type="PANTHER" id="PTHR30136:SF35">
    <property type="entry name" value="HTH-TYPE TRANSCRIPTIONAL REGULATOR RV1719"/>
    <property type="match status" value="1"/>
</dbReference>